<keyword evidence="8" id="KW-0966">Cell projection</keyword>
<dbReference type="GO" id="GO:0007165">
    <property type="term" value="P:signal transduction"/>
    <property type="evidence" value="ECO:0007669"/>
    <property type="project" value="InterPro"/>
</dbReference>
<feature type="non-terminal residue" evidence="12">
    <location>
        <position position="582"/>
    </location>
</feature>
<dbReference type="Gene3D" id="1.10.555.10">
    <property type="entry name" value="Rho GTPase activation protein"/>
    <property type="match status" value="1"/>
</dbReference>
<dbReference type="Pfam" id="PF00620">
    <property type="entry name" value="RhoGAP"/>
    <property type="match status" value="1"/>
</dbReference>
<dbReference type="PANTHER" id="PTHR21648:SF0">
    <property type="entry name" value="RADIAL SPOKE HEAD PROTEIN 3 HOMOLOG"/>
    <property type="match status" value="1"/>
</dbReference>
<evidence type="ECO:0000313" key="11">
    <source>
        <dbReference type="Proteomes" id="UP000504612"/>
    </source>
</evidence>
<dbReference type="InterPro" id="IPR000198">
    <property type="entry name" value="RhoGAP_dom"/>
</dbReference>
<evidence type="ECO:0000256" key="6">
    <source>
        <dbReference type="ARBA" id="ARBA00023069"/>
    </source>
</evidence>
<feature type="compositionally biased region" description="Basic and acidic residues" evidence="9">
    <location>
        <begin position="310"/>
        <end position="321"/>
    </location>
</feature>
<organism evidence="11 12">
    <name type="scientific">Notechis scutatus</name>
    <name type="common">mainland tiger snake</name>
    <dbReference type="NCBI Taxonomy" id="8663"/>
    <lineage>
        <taxon>Eukaryota</taxon>
        <taxon>Metazoa</taxon>
        <taxon>Chordata</taxon>
        <taxon>Craniata</taxon>
        <taxon>Vertebrata</taxon>
        <taxon>Euteleostomi</taxon>
        <taxon>Lepidosauria</taxon>
        <taxon>Squamata</taxon>
        <taxon>Bifurcata</taxon>
        <taxon>Unidentata</taxon>
        <taxon>Episquamata</taxon>
        <taxon>Toxicofera</taxon>
        <taxon>Serpentes</taxon>
        <taxon>Colubroidea</taxon>
        <taxon>Elapidae</taxon>
        <taxon>Hydrophiinae</taxon>
        <taxon>Notechis</taxon>
    </lineage>
</organism>
<evidence type="ECO:0000256" key="9">
    <source>
        <dbReference type="SAM" id="MobiDB-lite"/>
    </source>
</evidence>
<sequence>MVKLQPSGYAAFLLCSSCKVKKTQPETLSWQTREIQASKFIKAVTVWLLMKVLSSCNAPKSLSSKEMEALTAHSSEEDLKKRHLSMTCDNEDEPCQLIDRHRKRKNVISLPFTFRRSSHESESQGHIESVLKSPLFGLPLSLVYGAEDTLPKSIQDILTILFQKGPFSEGIFRKAANEKARKELREELNAGDNVALGKKSVYLLAVVFKDFLRSIPHKLLLTELYDEWMTALEKINHHEKTEAMKEVASKLPQPNLHLLKHLLSLLQHISKNSKVNKMDSSNLAICFGPTMLSPNWDKSLPLEIQKELADKSPELEPEPAKIKKQHEAHKKMLERKQEKKENEVHAPEMKDVGDRSDVQTELYLEEILDRIIEVDMECQTDAFIKRLPSPVFIPQKTGVDVATQIEEGELFDFDIEVKPMLEVLVGKTVEQALLEVMEEEDLRNLWAHQYAYLELHNAELAEVQRLEENERRHREEKERRMAMQYEIQTKAKVVAKKVAAHAFSIRYLADLIPSVFISLRNKGFFYDEIQSDIEKGFLPFVMGHVELRLQKKLLGRIMTDCLINEVIKKRLDNYEHGKDTVK</sequence>
<proteinExistence type="inferred from homology"/>
<feature type="domain" description="Rho-GAP" evidence="10">
    <location>
        <begin position="138"/>
        <end position="316"/>
    </location>
</feature>
<dbReference type="SMART" id="SM00324">
    <property type="entry name" value="RhoGAP"/>
    <property type="match status" value="1"/>
</dbReference>
<evidence type="ECO:0000256" key="5">
    <source>
        <dbReference type="ARBA" id="ARBA00022846"/>
    </source>
</evidence>
<evidence type="ECO:0000256" key="7">
    <source>
        <dbReference type="ARBA" id="ARBA00023212"/>
    </source>
</evidence>
<dbReference type="Pfam" id="PF06098">
    <property type="entry name" value="Radial_spoke_3"/>
    <property type="match status" value="1"/>
</dbReference>
<name>A0A6J1UJN1_9SAUR</name>
<protein>
    <submittedName>
        <fullName evidence="12">Uncharacterized protein LOC113417088</fullName>
    </submittedName>
</protein>
<comment type="similarity">
    <text evidence="2">Belongs to the flagellar radial spoke RSP3 family.</text>
</comment>
<dbReference type="GeneID" id="113417088"/>
<dbReference type="PANTHER" id="PTHR21648">
    <property type="entry name" value="FLAGELLAR RADIAL SPOKE PROTEIN 3"/>
    <property type="match status" value="1"/>
</dbReference>
<reference evidence="12" key="1">
    <citation type="submission" date="2025-08" db="UniProtKB">
        <authorList>
            <consortium name="RefSeq"/>
        </authorList>
    </citation>
    <scope>IDENTIFICATION</scope>
</reference>
<gene>
    <name evidence="12" type="primary">LOC113417088</name>
</gene>
<keyword evidence="11" id="KW-1185">Reference proteome</keyword>
<keyword evidence="3" id="KW-0963">Cytoplasm</keyword>
<feature type="compositionally biased region" description="Basic and acidic residues" evidence="9">
    <location>
        <begin position="330"/>
        <end position="347"/>
    </location>
</feature>
<dbReference type="KEGG" id="nss:113417088"/>
<dbReference type="SUPFAM" id="SSF48350">
    <property type="entry name" value="GTPase activation domain, GAP"/>
    <property type="match status" value="1"/>
</dbReference>
<evidence type="ECO:0000256" key="8">
    <source>
        <dbReference type="ARBA" id="ARBA00023273"/>
    </source>
</evidence>
<dbReference type="RefSeq" id="XP_026531086.1">
    <property type="nucleotide sequence ID" value="XM_026675301.1"/>
</dbReference>
<dbReference type="InterPro" id="IPR009290">
    <property type="entry name" value="Radial_spoke_3"/>
</dbReference>
<keyword evidence="6" id="KW-0969">Cilium</keyword>
<evidence type="ECO:0000313" key="12">
    <source>
        <dbReference type="RefSeq" id="XP_026531086.1"/>
    </source>
</evidence>
<evidence type="ECO:0000256" key="2">
    <source>
        <dbReference type="ARBA" id="ARBA00006737"/>
    </source>
</evidence>
<dbReference type="GO" id="GO:0005929">
    <property type="term" value="C:cilium"/>
    <property type="evidence" value="ECO:0007669"/>
    <property type="project" value="TreeGrafter"/>
</dbReference>
<keyword evidence="7" id="KW-0206">Cytoskeleton</keyword>
<keyword evidence="4" id="KW-0597">Phosphoprotein</keyword>
<keyword evidence="5" id="KW-0282">Flagellum</keyword>
<comment type="subcellular location">
    <subcellularLocation>
        <location evidence="1">Cytoplasm</location>
        <location evidence="1">Cytoskeleton</location>
        <location evidence="1">Flagellum axoneme</location>
    </subcellularLocation>
</comment>
<evidence type="ECO:0000256" key="4">
    <source>
        <dbReference type="ARBA" id="ARBA00022553"/>
    </source>
</evidence>
<accession>A0A6J1UJN1</accession>
<feature type="region of interest" description="Disordered" evidence="9">
    <location>
        <begin position="310"/>
        <end position="347"/>
    </location>
</feature>
<evidence type="ECO:0000256" key="3">
    <source>
        <dbReference type="ARBA" id="ARBA00022490"/>
    </source>
</evidence>
<evidence type="ECO:0000259" key="10">
    <source>
        <dbReference type="PROSITE" id="PS50238"/>
    </source>
</evidence>
<dbReference type="InterPro" id="IPR008936">
    <property type="entry name" value="Rho_GTPase_activation_prot"/>
</dbReference>
<dbReference type="Proteomes" id="UP000504612">
    <property type="component" value="Unplaced"/>
</dbReference>
<dbReference type="AlphaFoldDB" id="A0A6J1UJN1"/>
<dbReference type="PROSITE" id="PS50238">
    <property type="entry name" value="RHOGAP"/>
    <property type="match status" value="1"/>
</dbReference>
<evidence type="ECO:0000256" key="1">
    <source>
        <dbReference type="ARBA" id="ARBA00004611"/>
    </source>
</evidence>